<dbReference type="AlphaFoldDB" id="A0A928YTY9"/>
<keyword evidence="2" id="KW-1185">Reference proteome</keyword>
<dbReference type="GO" id="GO:0006508">
    <property type="term" value="P:proteolysis"/>
    <property type="evidence" value="ECO:0007669"/>
    <property type="project" value="InterPro"/>
</dbReference>
<gene>
    <name evidence="1" type="ORF">C4F51_09860</name>
</gene>
<accession>A0A928YTY9</accession>
<evidence type="ECO:0000313" key="1">
    <source>
        <dbReference type="EMBL" id="MBE8717494.1"/>
    </source>
</evidence>
<dbReference type="Gene3D" id="1.20.58.760">
    <property type="entry name" value="Peptidase M41"/>
    <property type="match status" value="1"/>
</dbReference>
<dbReference type="GO" id="GO:0005524">
    <property type="term" value="F:ATP binding"/>
    <property type="evidence" value="ECO:0007669"/>
    <property type="project" value="InterPro"/>
</dbReference>
<dbReference type="SUPFAM" id="SSF140990">
    <property type="entry name" value="FtsH protease domain-like"/>
    <property type="match status" value="1"/>
</dbReference>
<dbReference type="Proteomes" id="UP000652567">
    <property type="component" value="Unassembled WGS sequence"/>
</dbReference>
<proteinExistence type="predicted"/>
<comment type="caution">
    <text evidence="1">The sequence shown here is derived from an EMBL/GenBank/DDBJ whole genome shotgun (WGS) entry which is preliminary data.</text>
</comment>
<dbReference type="EMBL" id="PRDL01000001">
    <property type="protein sequence ID" value="MBE8717494.1"/>
    <property type="molecule type" value="Genomic_DNA"/>
</dbReference>
<reference evidence="1" key="1">
    <citation type="submission" date="2018-07" db="EMBL/GenBank/DDBJ databases">
        <title>Genome assembly of strain Ka43.</title>
        <authorList>
            <person name="Kukolya J."/>
            <person name="Nagy I."/>
            <person name="Horvath B."/>
            <person name="Toth A."/>
        </authorList>
    </citation>
    <scope>NUCLEOTIDE SEQUENCE</scope>
    <source>
        <strain evidence="1">KB43</strain>
    </source>
</reference>
<dbReference type="InterPro" id="IPR037219">
    <property type="entry name" value="Peptidase_M41-like"/>
</dbReference>
<evidence type="ECO:0000313" key="2">
    <source>
        <dbReference type="Proteomes" id="UP000652567"/>
    </source>
</evidence>
<sequence length="170" mass="19495">MKVNDVEYQCWHELRHAFVCIDLGGDVECVEFLEDHNVDQARARCTTNKHIRQLVACGGFAAELVLYRDGYLGYQDGNSMTQTLFRNATIDRAMYHSLDPRAELTEVQDREFMISAYNSAVPIIRRYMNEITIAVAELKNSKIISGERIRQIIAENKKSIKTTPFPMFGL</sequence>
<organism evidence="1 2">
    <name type="scientific">Cellvibrio polysaccharolyticus</name>
    <dbReference type="NCBI Taxonomy" id="2082724"/>
    <lineage>
        <taxon>Bacteria</taxon>
        <taxon>Pseudomonadati</taxon>
        <taxon>Pseudomonadota</taxon>
        <taxon>Gammaproteobacteria</taxon>
        <taxon>Cellvibrionales</taxon>
        <taxon>Cellvibrionaceae</taxon>
        <taxon>Cellvibrio</taxon>
    </lineage>
</organism>
<protein>
    <submittedName>
        <fullName evidence="1">Uncharacterized protein</fullName>
    </submittedName>
</protein>
<dbReference type="GO" id="GO:0004176">
    <property type="term" value="F:ATP-dependent peptidase activity"/>
    <property type="evidence" value="ECO:0007669"/>
    <property type="project" value="InterPro"/>
</dbReference>
<name>A0A928YTY9_9GAMM</name>
<dbReference type="RefSeq" id="WP_193909382.1">
    <property type="nucleotide sequence ID" value="NZ_PRDL01000001.1"/>
</dbReference>
<dbReference type="GO" id="GO:0004222">
    <property type="term" value="F:metalloendopeptidase activity"/>
    <property type="evidence" value="ECO:0007669"/>
    <property type="project" value="InterPro"/>
</dbReference>